<dbReference type="Pfam" id="PF13847">
    <property type="entry name" value="Methyltransf_31"/>
    <property type="match status" value="1"/>
</dbReference>
<dbReference type="EMBL" id="CAJNOI010000048">
    <property type="protein sequence ID" value="CAF0939069.1"/>
    <property type="molecule type" value="Genomic_DNA"/>
</dbReference>
<dbReference type="SUPFAM" id="SSF64268">
    <property type="entry name" value="PX domain"/>
    <property type="match status" value="1"/>
</dbReference>
<dbReference type="CDD" id="cd11856">
    <property type="entry name" value="SH3_p47phox_like"/>
    <property type="match status" value="1"/>
</dbReference>
<evidence type="ECO:0000256" key="2">
    <source>
        <dbReference type="ARBA" id="ARBA00022443"/>
    </source>
</evidence>
<evidence type="ECO:0000259" key="9">
    <source>
        <dbReference type="PROSITE" id="PS50002"/>
    </source>
</evidence>
<dbReference type="GO" id="GO:0016176">
    <property type="term" value="F:superoxide-generating NADPH oxidase activator activity"/>
    <property type="evidence" value="ECO:0007669"/>
    <property type="project" value="TreeGrafter"/>
</dbReference>
<keyword evidence="6" id="KW-0511">Multifunctional enzyme</keyword>
<dbReference type="SUPFAM" id="SSF50044">
    <property type="entry name" value="SH3-domain"/>
    <property type="match status" value="3"/>
</dbReference>
<evidence type="ECO:0000256" key="8">
    <source>
        <dbReference type="SAM" id="Coils"/>
    </source>
</evidence>
<comment type="similarity">
    <text evidence="1">Belongs to the methyltransferase superfamily.</text>
</comment>
<dbReference type="Gene3D" id="2.30.30.40">
    <property type="entry name" value="SH3 Domains"/>
    <property type="match status" value="3"/>
</dbReference>
<keyword evidence="8" id="KW-0175">Coiled coil</keyword>
<evidence type="ECO:0000259" key="10">
    <source>
        <dbReference type="PROSITE" id="PS50195"/>
    </source>
</evidence>
<keyword evidence="5" id="KW-0677">Repeat</keyword>
<evidence type="ECO:0000313" key="12">
    <source>
        <dbReference type="EMBL" id="CAF1060244.1"/>
    </source>
</evidence>
<dbReference type="InterPro" id="IPR029063">
    <property type="entry name" value="SAM-dependent_MTases_sf"/>
</dbReference>
<dbReference type="FunFam" id="3.40.50.150:FF:000110">
    <property type="entry name" value="methyltransferase-like protein 13 isoform X1"/>
    <property type="match status" value="1"/>
</dbReference>
<dbReference type="Pfam" id="PF08241">
    <property type="entry name" value="Methyltransf_11"/>
    <property type="match status" value="1"/>
</dbReference>
<dbReference type="EMBL" id="CAJNOM010000106">
    <property type="protein sequence ID" value="CAF1060244.1"/>
    <property type="molecule type" value="Genomic_DNA"/>
</dbReference>
<dbReference type="SUPFAM" id="SSF53335">
    <property type="entry name" value="S-adenosyl-L-methionine-dependent methyltransferases"/>
    <property type="match status" value="2"/>
</dbReference>
<keyword evidence="3" id="KW-0489">Methyltransferase</keyword>
<evidence type="ECO:0000256" key="7">
    <source>
        <dbReference type="PROSITE-ProRule" id="PRU00192"/>
    </source>
</evidence>
<dbReference type="InterPro" id="IPR001452">
    <property type="entry name" value="SH3_domain"/>
</dbReference>
<proteinExistence type="inferred from homology"/>
<dbReference type="GO" id="GO:0005737">
    <property type="term" value="C:cytoplasm"/>
    <property type="evidence" value="ECO:0007669"/>
    <property type="project" value="TreeGrafter"/>
</dbReference>
<dbReference type="GO" id="GO:0008757">
    <property type="term" value="F:S-adenosylmethionine-dependent methyltransferase activity"/>
    <property type="evidence" value="ECO:0007669"/>
    <property type="project" value="InterPro"/>
</dbReference>
<dbReference type="OrthoDB" id="411785at2759"/>
<accession>A0A814L2X6</accession>
<feature type="domain" description="PX" evidence="10">
    <location>
        <begin position="653"/>
        <end position="781"/>
    </location>
</feature>
<dbReference type="InterPro" id="IPR036028">
    <property type="entry name" value="SH3-like_dom_sf"/>
</dbReference>
<feature type="domain" description="SH3" evidence="9">
    <location>
        <begin position="974"/>
        <end position="1036"/>
    </location>
</feature>
<name>A0A814L2X6_9BILA</name>
<dbReference type="CDD" id="cd02440">
    <property type="entry name" value="AdoMet_MTases"/>
    <property type="match status" value="1"/>
</dbReference>
<dbReference type="InterPro" id="IPR025714">
    <property type="entry name" value="Methyltranfer_dom"/>
</dbReference>
<dbReference type="PANTHER" id="PTHR15706">
    <property type="entry name" value="SH3 MULTIPLE DOMAIN"/>
    <property type="match status" value="1"/>
</dbReference>
<dbReference type="InterPro" id="IPR013216">
    <property type="entry name" value="Methyltransf_11"/>
</dbReference>
<comment type="caution">
    <text evidence="12">The sequence shown here is derived from an EMBL/GenBank/DDBJ whole genome shotgun (WGS) entry which is preliminary data.</text>
</comment>
<dbReference type="GO" id="GO:0042554">
    <property type="term" value="P:superoxide anion generation"/>
    <property type="evidence" value="ECO:0007669"/>
    <property type="project" value="TreeGrafter"/>
</dbReference>
<dbReference type="Pfam" id="PF14604">
    <property type="entry name" value="SH3_9"/>
    <property type="match status" value="2"/>
</dbReference>
<dbReference type="PROSITE" id="PS50195">
    <property type="entry name" value="PX"/>
    <property type="match status" value="1"/>
</dbReference>
<dbReference type="Proteomes" id="UP000663832">
    <property type="component" value="Unassembled WGS sequence"/>
</dbReference>
<evidence type="ECO:0000256" key="6">
    <source>
        <dbReference type="ARBA" id="ARBA00023268"/>
    </source>
</evidence>
<evidence type="ECO:0000313" key="11">
    <source>
        <dbReference type="EMBL" id="CAF0939069.1"/>
    </source>
</evidence>
<evidence type="ECO:0000256" key="1">
    <source>
        <dbReference type="ARBA" id="ARBA00008361"/>
    </source>
</evidence>
<keyword evidence="13" id="KW-1185">Reference proteome</keyword>
<dbReference type="Pfam" id="PF00787">
    <property type="entry name" value="PX"/>
    <property type="match status" value="1"/>
</dbReference>
<dbReference type="InterPro" id="IPR036871">
    <property type="entry name" value="PX_dom_sf"/>
</dbReference>
<dbReference type="PROSITE" id="PS50002">
    <property type="entry name" value="SH3"/>
    <property type="match status" value="3"/>
</dbReference>
<dbReference type="Proteomes" id="UP000663877">
    <property type="component" value="Unassembled WGS sequence"/>
</dbReference>
<evidence type="ECO:0000313" key="13">
    <source>
        <dbReference type="Proteomes" id="UP000663832"/>
    </source>
</evidence>
<gene>
    <name evidence="11" type="ORF">BJG266_LOCUS12542</name>
    <name evidence="12" type="ORF">QVE165_LOCUS18113</name>
</gene>
<dbReference type="GO" id="GO:0035091">
    <property type="term" value="F:phosphatidylinositol binding"/>
    <property type="evidence" value="ECO:0007669"/>
    <property type="project" value="InterPro"/>
</dbReference>
<evidence type="ECO:0000256" key="4">
    <source>
        <dbReference type="ARBA" id="ARBA00022679"/>
    </source>
</evidence>
<keyword evidence="2 7" id="KW-0728">SH3 domain</keyword>
<keyword evidence="4" id="KW-0808">Transferase</keyword>
<evidence type="ECO:0000256" key="5">
    <source>
        <dbReference type="ARBA" id="ARBA00022737"/>
    </source>
</evidence>
<dbReference type="PANTHER" id="PTHR15706:SF2">
    <property type="entry name" value="SH3 AND PX DOMAIN-CONTAINING PROTEIN 2A"/>
    <property type="match status" value="1"/>
</dbReference>
<dbReference type="InterPro" id="IPR051228">
    <property type="entry name" value="NADPH_Oxidase/PX-Domain"/>
</dbReference>
<dbReference type="GO" id="GO:0032259">
    <property type="term" value="P:methylation"/>
    <property type="evidence" value="ECO:0007669"/>
    <property type="project" value="UniProtKB-KW"/>
</dbReference>
<sequence length="1176" mass="136003">MNLLPKAADEFRSRDYWDQFFDKVGREAFEWYSDFIDLADVLCKYIKARDEVLIIGCGNSTLSSDLYDTGIEHITNVDLSDKVIKQMKKQNEKRRPNMKWLPMDARQMTFDDNQFSVVLDKGTVDALMSNKSEQVLSDIDQILNQVDRVLRMTGRFICITLAQKHILDHISNHFFNNKSWLLRYHHIQTSKTFALPVFAFVFTKIIMKNPLIEVQLYNNADTNWLRFNQLPEALDAIQQCQITCFKKYDFKQKFVSGSETPMIDLYSQTDQAKKRYQMIVVNSVTKYRNKLFAAFIVPKSRNLDWLYSTPAGRQQIISSAKYTTVAFIYLQSDEEYRDLEQVKTEMTEAVLDFKPSSLPSNVQVPFLSSSEGIGQVIVREHSSSFIIEDCLCGDDNEWKRRLRFDSNPNLIQSEIDLTSKDLKPDYSKLENDYHGIIVACLKSHFLANKNSQPNGNWLLIGLGGGVLTMKLIRAFPKIHLTGVDIDSEMIRIAKTWFGLDDTLSKCIVADGIEFLQRQVQEKAIYDVIIFDVDNNDSQSPLRCPHPAFLDNQILENVNKLLSNQSGIFVLNYASRDDTNHARENCLKSLSSNFNHLSSIKLDDDINEIMFATKDLLLNFKTIENKSQQNLSMNFDINELLSKMIDKDSTNNSYVVNVKVLDVEKRYRPGPKHYVYVIQVTWANPTNIFIIYRRYAQFFDLQCKLLDLFADAPSPSNNYRSQSRQIPFLPGKIFLGRSQIRQIALERKQALNIYCQTLISLPERISRSRAVLEFFQSLPTDVQNPKEPINNDKKSVAKNSLIISGPSKLPTYRCLNDFQAVEKIEMSLKRNTRVEVIHKHLNGWWFVQNGDRTGFVPGAFLEPIENQHDVSRTDTLSRASSETYIVNKSYHANNEDEISLDQGSFVTVLEKSFTGWWIVKFNGITGQFPAVYLTSCKGRIIPENATKDTSNTFIRRLSSLNNYEPNDNDEHHNNTIPELFYVHSDFIDEVGDCVSLQRGDIVEIHEKHSSGWWFGRRIKDDYILTWIPSAFLQKEPIVDTYIDRISNPSSQSGLYVNVTVEQQQEQQLQLQLQQQQQLQLQQQQLQLQQQQLLQLQQQQLQIQQQQLQPQQQPMNNIYENIGNHVSAEITYTEVLKNEQSIVTTNEPQYFSLPLNDNEQDPTRISVRDLVKKFSRQP</sequence>
<feature type="domain" description="SH3" evidence="9">
    <location>
        <begin position="878"/>
        <end position="937"/>
    </location>
</feature>
<dbReference type="InterPro" id="IPR001683">
    <property type="entry name" value="PX_dom"/>
</dbReference>
<feature type="domain" description="SH3" evidence="9">
    <location>
        <begin position="806"/>
        <end position="865"/>
    </location>
</feature>
<dbReference type="SMART" id="SM00312">
    <property type="entry name" value="PX"/>
    <property type="match status" value="1"/>
</dbReference>
<feature type="coiled-coil region" evidence="8">
    <location>
        <begin position="1060"/>
        <end position="1104"/>
    </location>
</feature>
<dbReference type="Gene3D" id="3.40.50.150">
    <property type="entry name" value="Vaccinia Virus protein VP39"/>
    <property type="match status" value="2"/>
</dbReference>
<dbReference type="AlphaFoldDB" id="A0A814L2X6"/>
<evidence type="ECO:0000256" key="3">
    <source>
        <dbReference type="ARBA" id="ARBA00022603"/>
    </source>
</evidence>
<organism evidence="12 13">
    <name type="scientific">Adineta steineri</name>
    <dbReference type="NCBI Taxonomy" id="433720"/>
    <lineage>
        <taxon>Eukaryota</taxon>
        <taxon>Metazoa</taxon>
        <taxon>Spiralia</taxon>
        <taxon>Gnathifera</taxon>
        <taxon>Rotifera</taxon>
        <taxon>Eurotatoria</taxon>
        <taxon>Bdelloidea</taxon>
        <taxon>Adinetida</taxon>
        <taxon>Adinetidae</taxon>
        <taxon>Adineta</taxon>
    </lineage>
</organism>
<dbReference type="SMART" id="SM00326">
    <property type="entry name" value="SH3"/>
    <property type="match status" value="3"/>
</dbReference>
<reference evidence="12" key="1">
    <citation type="submission" date="2021-02" db="EMBL/GenBank/DDBJ databases">
        <authorList>
            <person name="Nowell W R."/>
        </authorList>
    </citation>
    <scope>NUCLEOTIDE SEQUENCE</scope>
</reference>
<protein>
    <submittedName>
        <fullName evidence="12">Uncharacterized protein</fullName>
    </submittedName>
</protein>
<dbReference type="Gene3D" id="3.30.1520.10">
    <property type="entry name" value="Phox-like domain"/>
    <property type="match status" value="1"/>
</dbReference>